<evidence type="ECO:0000313" key="1">
    <source>
        <dbReference type="EMBL" id="GAH08247.1"/>
    </source>
</evidence>
<dbReference type="AlphaFoldDB" id="X1CKJ5"/>
<name>X1CKJ5_9ZZZZ</name>
<feature type="non-terminal residue" evidence="1">
    <location>
        <position position="45"/>
    </location>
</feature>
<dbReference type="EMBL" id="BART01033522">
    <property type="protein sequence ID" value="GAH08247.1"/>
    <property type="molecule type" value="Genomic_DNA"/>
</dbReference>
<organism evidence="1">
    <name type="scientific">marine sediment metagenome</name>
    <dbReference type="NCBI Taxonomy" id="412755"/>
    <lineage>
        <taxon>unclassified sequences</taxon>
        <taxon>metagenomes</taxon>
        <taxon>ecological metagenomes</taxon>
    </lineage>
</organism>
<reference evidence="1" key="1">
    <citation type="journal article" date="2014" name="Front. Microbiol.">
        <title>High frequency of phylogenetically diverse reductive dehalogenase-homologous genes in deep subseafloor sedimentary metagenomes.</title>
        <authorList>
            <person name="Kawai M."/>
            <person name="Futagami T."/>
            <person name="Toyoda A."/>
            <person name="Takaki Y."/>
            <person name="Nishi S."/>
            <person name="Hori S."/>
            <person name="Arai W."/>
            <person name="Tsubouchi T."/>
            <person name="Morono Y."/>
            <person name="Uchiyama I."/>
            <person name="Ito T."/>
            <person name="Fujiyama A."/>
            <person name="Inagaki F."/>
            <person name="Takami H."/>
        </authorList>
    </citation>
    <scope>NUCLEOTIDE SEQUENCE</scope>
    <source>
        <strain evidence="1">Expedition CK06-06</strain>
    </source>
</reference>
<sequence>MSITQNGRDNLETYYTRKPDPVLPCEQSDKTKCWLFTPYDAKETW</sequence>
<gene>
    <name evidence="1" type="ORF">S01H4_57574</name>
</gene>
<accession>X1CKJ5</accession>
<comment type="caution">
    <text evidence="1">The sequence shown here is derived from an EMBL/GenBank/DDBJ whole genome shotgun (WGS) entry which is preliminary data.</text>
</comment>
<protein>
    <submittedName>
        <fullName evidence="1">Uncharacterized protein</fullName>
    </submittedName>
</protein>
<proteinExistence type="predicted"/>